<dbReference type="Gene3D" id="3.90.226.10">
    <property type="entry name" value="2-enoyl-CoA Hydratase, Chain A, domain 1"/>
    <property type="match status" value="1"/>
</dbReference>
<dbReference type="PROSITE" id="PS51257">
    <property type="entry name" value="PROKAR_LIPOPROTEIN"/>
    <property type="match status" value="1"/>
</dbReference>
<reference evidence="1" key="1">
    <citation type="journal article" date="2015" name="Nature">
        <title>Complex archaea that bridge the gap between prokaryotes and eukaryotes.</title>
        <authorList>
            <person name="Spang A."/>
            <person name="Saw J.H."/>
            <person name="Jorgensen S.L."/>
            <person name="Zaremba-Niedzwiedzka K."/>
            <person name="Martijn J."/>
            <person name="Lind A.E."/>
            <person name="van Eijk R."/>
            <person name="Schleper C."/>
            <person name="Guy L."/>
            <person name="Ettema T.J."/>
        </authorList>
    </citation>
    <scope>NUCLEOTIDE SEQUENCE</scope>
</reference>
<evidence type="ECO:0000313" key="1">
    <source>
        <dbReference type="EMBL" id="KKN27094.1"/>
    </source>
</evidence>
<sequence length="202" mass="23338">MKRSLFIPFIIIIIFILGACATIKKFEAPNTLTSFENNSIRYLMKGYVNSTTFFETVKYAVKNDIPKIVIEIWSPGGLAHETLRIVSIMDEYRDKIIFETRTYSTAWSAGFVVFVSGDIGSRLIAKNASLMWHRVQRYKQGQIIAPGESTKFYTKSLNRYIVSRSAIPIRKLLKKINDIDWFLTAEEAIRYRFADGYIPRIK</sequence>
<dbReference type="AlphaFoldDB" id="A0A0F9PAC3"/>
<dbReference type="EMBL" id="LAZR01002668">
    <property type="protein sequence ID" value="KKN27094.1"/>
    <property type="molecule type" value="Genomic_DNA"/>
</dbReference>
<protein>
    <submittedName>
        <fullName evidence="1">Uncharacterized protein</fullName>
    </submittedName>
</protein>
<comment type="caution">
    <text evidence="1">The sequence shown here is derived from an EMBL/GenBank/DDBJ whole genome shotgun (WGS) entry which is preliminary data.</text>
</comment>
<gene>
    <name evidence="1" type="ORF">LCGC14_0868170</name>
</gene>
<proteinExistence type="predicted"/>
<accession>A0A0F9PAC3</accession>
<dbReference type="InterPro" id="IPR029045">
    <property type="entry name" value="ClpP/crotonase-like_dom_sf"/>
</dbReference>
<name>A0A0F9PAC3_9ZZZZ</name>
<dbReference type="InterPro" id="IPR023562">
    <property type="entry name" value="ClpP/TepA"/>
</dbReference>
<dbReference type="Pfam" id="PF00574">
    <property type="entry name" value="CLP_protease"/>
    <property type="match status" value="1"/>
</dbReference>
<dbReference type="SUPFAM" id="SSF52096">
    <property type="entry name" value="ClpP/crotonase"/>
    <property type="match status" value="1"/>
</dbReference>
<organism evidence="1">
    <name type="scientific">marine sediment metagenome</name>
    <dbReference type="NCBI Taxonomy" id="412755"/>
    <lineage>
        <taxon>unclassified sequences</taxon>
        <taxon>metagenomes</taxon>
        <taxon>ecological metagenomes</taxon>
    </lineage>
</organism>